<dbReference type="CDD" id="cd22997">
    <property type="entry name" value="GT_LH"/>
    <property type="match status" value="1"/>
</dbReference>
<gene>
    <name evidence="1" type="ORF">ACA1_265980</name>
</gene>
<sequence length="329" mass="38062">MMMRTIRMRWWTVACVALNLALVLWWLNLFPFNLFYSPPQRSQAIHNAIARLPVRLPYEPSDVEVLLFGNRDRYCPTIRSAIHTGYKHITLMGYGEVFPNREEALYMKVLMVRNYLATIPGDQIVVFIDSFDSILYATPSELLASWRRGLDRQNARRRPTPSPIRGIYMGRARDLLEALTRAAIYEERDDQLAWELVYVDNPGMVALDYHADLVANMYLSCDDLALRPYAGAAFEEVGKNESEEGERTKAKAKTRPYNKVTDVFPSVLHFNGRSTGQCGITEYQRTAWWDQADSTEERARQRGRELDFKLWSVSRTLYLSRLPFPNICA</sequence>
<dbReference type="EMBL" id="KB007933">
    <property type="protein sequence ID" value="ELR19373.1"/>
    <property type="molecule type" value="Genomic_DNA"/>
</dbReference>
<dbReference type="GeneID" id="14920151"/>
<protein>
    <submittedName>
        <fullName evidence="1">Uncharacterized protein</fullName>
    </submittedName>
</protein>
<evidence type="ECO:0000313" key="2">
    <source>
        <dbReference type="Proteomes" id="UP000011083"/>
    </source>
</evidence>
<dbReference type="VEuPathDB" id="AmoebaDB:ACA1_265980"/>
<dbReference type="KEGG" id="acan:ACA1_265980"/>
<organism evidence="1 2">
    <name type="scientific">Acanthamoeba castellanii (strain ATCC 30010 / Neff)</name>
    <dbReference type="NCBI Taxonomy" id="1257118"/>
    <lineage>
        <taxon>Eukaryota</taxon>
        <taxon>Amoebozoa</taxon>
        <taxon>Discosea</taxon>
        <taxon>Longamoebia</taxon>
        <taxon>Centramoebida</taxon>
        <taxon>Acanthamoebidae</taxon>
        <taxon>Acanthamoeba</taxon>
    </lineage>
</organism>
<dbReference type="Proteomes" id="UP000011083">
    <property type="component" value="Unassembled WGS sequence"/>
</dbReference>
<accession>L8H3Q8</accession>
<dbReference type="AlphaFoldDB" id="L8H3Q8"/>
<reference evidence="1 2" key="1">
    <citation type="journal article" date="2013" name="Genome Biol.">
        <title>Genome of Acanthamoeba castellanii highlights extensive lateral gene transfer and early evolution of tyrosine kinase signaling.</title>
        <authorList>
            <person name="Clarke M."/>
            <person name="Lohan A.J."/>
            <person name="Liu B."/>
            <person name="Lagkouvardos I."/>
            <person name="Roy S."/>
            <person name="Zafar N."/>
            <person name="Bertelli C."/>
            <person name="Schilde C."/>
            <person name="Kianianmomeni A."/>
            <person name="Burglin T.R."/>
            <person name="Frech C."/>
            <person name="Turcotte B."/>
            <person name="Kopec K.O."/>
            <person name="Synnott J.M."/>
            <person name="Choo C."/>
            <person name="Paponov I."/>
            <person name="Finkler A."/>
            <person name="Soon Heng Tan C."/>
            <person name="Hutchins A.P."/>
            <person name="Weinmeier T."/>
            <person name="Rattei T."/>
            <person name="Chu J.S."/>
            <person name="Gimenez G."/>
            <person name="Irimia M."/>
            <person name="Rigden D.J."/>
            <person name="Fitzpatrick D.A."/>
            <person name="Lorenzo-Morales J."/>
            <person name="Bateman A."/>
            <person name="Chiu C.H."/>
            <person name="Tang P."/>
            <person name="Hegemann P."/>
            <person name="Fromm H."/>
            <person name="Raoult D."/>
            <person name="Greub G."/>
            <person name="Miranda-Saavedra D."/>
            <person name="Chen N."/>
            <person name="Nash P."/>
            <person name="Ginger M.L."/>
            <person name="Horn M."/>
            <person name="Schaap P."/>
            <person name="Caler L."/>
            <person name="Loftus B."/>
        </authorList>
    </citation>
    <scope>NUCLEOTIDE SEQUENCE [LARGE SCALE GENOMIC DNA]</scope>
    <source>
        <strain evidence="1 2">Neff</strain>
    </source>
</reference>
<evidence type="ECO:0000313" key="1">
    <source>
        <dbReference type="EMBL" id="ELR19373.1"/>
    </source>
</evidence>
<name>L8H3Q8_ACACF</name>
<keyword evidence="2" id="KW-1185">Reference proteome</keyword>
<dbReference type="RefSeq" id="XP_004341458.1">
    <property type="nucleotide sequence ID" value="XM_004341410.1"/>
</dbReference>
<proteinExistence type="predicted"/>